<comment type="caution">
    <text evidence="3">The sequence shown here is derived from an EMBL/GenBank/DDBJ whole genome shotgun (WGS) entry which is preliminary data.</text>
</comment>
<sequence>MNKILRISVMSLLALISSITFAQVTFDANVDKGTQTGNGKPDQVSKDGVTLSCTDAALAAVNYNTKKGEYRFYKGSSVTLSAADKNIVKVEMTCSGDKRYAASNFAAHEGLVIAKETATWTGKATSITFKASKQVRAYKVVVTLEGGAVTPTPEVQTVDNIAAFKALSDGTTAQLKLNNAQVLYTWTSNKGHTSTYIHDTTGALLLFDCGLTLEENKILNGEVTLKLTDHNGLPEGKKTDKTNADGLTITDGTPAKPKVITPDKASENLSELVQVEGVTIQSEKSGKYTNYYAHVGDQKIQLYNGFHLDAYNDLSPFEGMQNQTVKGIVSMYSGQPQIYIINIETTTGIDTVNQIDSAINDNAPMYNLAGQRVGKEYKGVVIQNGKKFINR</sequence>
<keyword evidence="2" id="KW-0732">Signal</keyword>
<accession>A0A098YQB2</accession>
<evidence type="ECO:0000256" key="1">
    <source>
        <dbReference type="SAM" id="MobiDB-lite"/>
    </source>
</evidence>
<name>A0A098YQB2_9BACT</name>
<dbReference type="AlphaFoldDB" id="A0A098YQB2"/>
<feature type="chain" id="PRO_5001942676" evidence="2">
    <location>
        <begin position="23"/>
        <end position="391"/>
    </location>
</feature>
<dbReference type="EMBL" id="JRPQ01000141">
    <property type="protein sequence ID" value="KGI21514.1"/>
    <property type="molecule type" value="Genomic_DNA"/>
</dbReference>
<proteinExistence type="predicted"/>
<feature type="signal peptide" evidence="2">
    <location>
        <begin position="1"/>
        <end position="22"/>
    </location>
</feature>
<protein>
    <submittedName>
        <fullName evidence="3">Uncharacterized protein</fullName>
    </submittedName>
</protein>
<feature type="region of interest" description="Disordered" evidence="1">
    <location>
        <begin position="236"/>
        <end position="258"/>
    </location>
</feature>
<evidence type="ECO:0000313" key="3">
    <source>
        <dbReference type="EMBL" id="KGI21514.1"/>
    </source>
</evidence>
<organism evidence="3 4">
    <name type="scientific">Hoylesella timonensis S9-PR14</name>
    <dbReference type="NCBI Taxonomy" id="1401062"/>
    <lineage>
        <taxon>Bacteria</taxon>
        <taxon>Pseudomonadati</taxon>
        <taxon>Bacteroidota</taxon>
        <taxon>Bacteroidia</taxon>
        <taxon>Bacteroidales</taxon>
        <taxon>Prevotellaceae</taxon>
        <taxon>Hoylesella</taxon>
    </lineage>
</organism>
<reference evidence="3 4" key="1">
    <citation type="submission" date="2014-07" db="EMBL/GenBank/DDBJ databases">
        <authorList>
            <person name="McCorrison J."/>
            <person name="Sanka R."/>
            <person name="Torralba M."/>
            <person name="Gillis M."/>
            <person name="Haft D.H."/>
            <person name="Methe B."/>
            <person name="Sutton G."/>
            <person name="Nelson K.E."/>
        </authorList>
    </citation>
    <scope>NUCLEOTIDE SEQUENCE [LARGE SCALE GENOMIC DNA]</scope>
    <source>
        <strain evidence="3 4">S9-PR14</strain>
    </source>
</reference>
<evidence type="ECO:0000256" key="2">
    <source>
        <dbReference type="SAM" id="SignalP"/>
    </source>
</evidence>
<evidence type="ECO:0000313" key="4">
    <source>
        <dbReference type="Proteomes" id="UP000029723"/>
    </source>
</evidence>
<dbReference type="Proteomes" id="UP000029723">
    <property type="component" value="Unassembled WGS sequence"/>
</dbReference>
<dbReference type="OrthoDB" id="1072397at2"/>
<dbReference type="RefSeq" id="WP_036928247.1">
    <property type="nucleotide sequence ID" value="NZ_JRPQ01000141.1"/>
</dbReference>
<gene>
    <name evidence="3" type="ORF">HMPREF9304_09260</name>
</gene>